<feature type="domain" description="Oxidoreductase acuF-like C2H2 type zinc-finger" evidence="5">
    <location>
        <begin position="315"/>
        <end position="344"/>
    </location>
</feature>
<dbReference type="Pfam" id="PF26082">
    <property type="entry name" value="zf-C2H2_AcuF"/>
    <property type="match status" value="1"/>
</dbReference>
<dbReference type="InterPro" id="IPR002110">
    <property type="entry name" value="Ankyrin_rpt"/>
</dbReference>
<dbReference type="PANTHER" id="PTHR24180">
    <property type="entry name" value="CYCLIN-DEPENDENT KINASE INHIBITOR 2C-RELATED"/>
    <property type="match status" value="1"/>
</dbReference>
<feature type="repeat" description="ANK" evidence="3">
    <location>
        <begin position="699"/>
        <end position="731"/>
    </location>
</feature>
<feature type="compositionally biased region" description="Basic and acidic residues" evidence="4">
    <location>
        <begin position="620"/>
        <end position="630"/>
    </location>
</feature>
<feature type="region of interest" description="Disordered" evidence="4">
    <location>
        <begin position="16"/>
        <end position="73"/>
    </location>
</feature>
<dbReference type="SUPFAM" id="SSF48403">
    <property type="entry name" value="Ankyrin repeat"/>
    <property type="match status" value="1"/>
</dbReference>
<dbReference type="PANTHER" id="PTHR24180:SF45">
    <property type="entry name" value="POLY [ADP-RIBOSE] POLYMERASE TANKYRASE"/>
    <property type="match status" value="1"/>
</dbReference>
<protein>
    <recommendedName>
        <fullName evidence="5">Oxidoreductase acuF-like C2H2 type zinc-finger domain-containing protein</fullName>
    </recommendedName>
</protein>
<evidence type="ECO:0000313" key="7">
    <source>
        <dbReference type="Proteomes" id="UP001610563"/>
    </source>
</evidence>
<dbReference type="Proteomes" id="UP001610563">
    <property type="component" value="Unassembled WGS sequence"/>
</dbReference>
<feature type="region of interest" description="Disordered" evidence="4">
    <location>
        <begin position="573"/>
        <end position="633"/>
    </location>
</feature>
<dbReference type="SMART" id="SM00248">
    <property type="entry name" value="ANK"/>
    <property type="match status" value="5"/>
</dbReference>
<dbReference type="Pfam" id="PF12796">
    <property type="entry name" value="Ank_2"/>
    <property type="match status" value="2"/>
</dbReference>
<feature type="repeat" description="ANK" evidence="3">
    <location>
        <begin position="732"/>
        <end position="764"/>
    </location>
</feature>
<accession>A0ABR4FRI9</accession>
<dbReference type="EMBL" id="JBFTWV010000138">
    <property type="protein sequence ID" value="KAL2785637.1"/>
    <property type="molecule type" value="Genomic_DNA"/>
</dbReference>
<name>A0ABR4FRI9_9EURO</name>
<keyword evidence="7" id="KW-1185">Reference proteome</keyword>
<feature type="compositionally biased region" description="Basic and acidic residues" evidence="4">
    <location>
        <begin position="581"/>
        <end position="596"/>
    </location>
</feature>
<feature type="compositionally biased region" description="Acidic residues" evidence="4">
    <location>
        <begin position="35"/>
        <end position="47"/>
    </location>
</feature>
<feature type="repeat" description="ANK" evidence="3">
    <location>
        <begin position="666"/>
        <end position="698"/>
    </location>
</feature>
<dbReference type="InterPro" id="IPR036465">
    <property type="entry name" value="vWFA_dom_sf"/>
</dbReference>
<keyword evidence="1" id="KW-0677">Repeat</keyword>
<evidence type="ECO:0000256" key="3">
    <source>
        <dbReference type="PROSITE-ProRule" id="PRU00023"/>
    </source>
</evidence>
<feature type="repeat" description="ANK" evidence="3">
    <location>
        <begin position="632"/>
        <end position="665"/>
    </location>
</feature>
<dbReference type="SUPFAM" id="SSF53300">
    <property type="entry name" value="vWA-like"/>
    <property type="match status" value="1"/>
</dbReference>
<dbReference type="PROSITE" id="PS50297">
    <property type="entry name" value="ANK_REP_REGION"/>
    <property type="match status" value="3"/>
</dbReference>
<feature type="compositionally biased region" description="Polar residues" evidence="4">
    <location>
        <begin position="606"/>
        <end position="619"/>
    </location>
</feature>
<evidence type="ECO:0000256" key="2">
    <source>
        <dbReference type="ARBA" id="ARBA00023043"/>
    </source>
</evidence>
<sequence>MGVADVLAVCEVLKGGDPGVTQATELSEDSTSSSDESEDDQLEELDCSDEKAADTGEEEELEPSSETSEEGSTDAAAALLPIFDDIVDIIDRLYRLAAKLRSATNRTPTSSRNFYRDTCMDQDGVEIPLTKGERVQARVQTGRFHARRIEEIIRQAQRDRIGRSCPELEPFENETSDRPVSELEPRLKALIWRVGRANAYRQQQFIFWRQREWSRRNAVPQAALPPEIPREETGEQVDMTNIPPPALVTPFIYAPVSSEAPSQTWKLAKDINLLSIDDKSSTGARTEFTATPTVYQPGSTKVGWPPFPKQLAGKKEFLCPYCFVTCPSSYRGKGHWRAHLIQDLQPYTCTSAECAQGDSQLLNTWEEWIVHEQLYHRTEYVCPSHSDAPFPSREAYVKHISSSHADCKYDLLRPEEIDRRARLLTKPSDPCVLCSYASDDWAEMDRHIASHLEALALLALPQSTGLENDDDAGDPDSVRMEKGDDDAVELLDKDVAGPITDLFEEQEHPADQGGSHRLTLSLLSEHQAEVSQSLSSHLGPFPYLGLPQLTGSESDDNGLEPDLYSIWSKNGDENAVELPDDDVHGPDLFQEQEHPADQGGSHELTIPSSPSRQAELSQHISEKGSDHAWDIDGDTSLHNTVISGSVEEVTRLIRNENCNIDALDQHGRSALHVALEAAPFDMIEVLLDLGADIRIPDTEGRTPLHLASAMGNEDAIALLLDYGADTSVKDNRGQSALHVAAAEGSAQSVRTLLLYGADVEGLNWKGQTPLSEAVARGDQTIIQILLLAASWYLGTTLTRENADIGSNVGAQSDEEWYLVASLLLRALQKFPQSGARNLHARLERVKATREKWEVAANQIPALVKLTYYEVVILLDNSGSMRLGQRINILYSTLIRVAEILTELTGKGVSLCPLNGRRKWDRLGVGEVANILETEIHFEGQTELGTRLRKAIVGPILLNREAWPHPMVTLIVTDGAPNREPRDTLQRTIRDYKNHPNRDSRSFFVLFQVGADQEATEFLETMRADIDVADMIFCCPQRLDDLYGSSQAACEVDKQYASYLIGILAAAVEKLV</sequence>
<evidence type="ECO:0000256" key="4">
    <source>
        <dbReference type="SAM" id="MobiDB-lite"/>
    </source>
</evidence>
<dbReference type="InterPro" id="IPR058925">
    <property type="entry name" value="zf-C2H2_AcuF"/>
</dbReference>
<dbReference type="Gene3D" id="3.40.50.410">
    <property type="entry name" value="von Willebrand factor, type A domain"/>
    <property type="match status" value="1"/>
</dbReference>
<evidence type="ECO:0000259" key="5">
    <source>
        <dbReference type="Pfam" id="PF26082"/>
    </source>
</evidence>
<feature type="compositionally biased region" description="Acidic residues" evidence="4">
    <location>
        <begin position="55"/>
        <end position="72"/>
    </location>
</feature>
<dbReference type="InterPro" id="IPR036770">
    <property type="entry name" value="Ankyrin_rpt-contain_sf"/>
</dbReference>
<evidence type="ECO:0000256" key="1">
    <source>
        <dbReference type="ARBA" id="ARBA00022737"/>
    </source>
</evidence>
<organism evidence="6 7">
    <name type="scientific">Aspergillus keveii</name>
    <dbReference type="NCBI Taxonomy" id="714993"/>
    <lineage>
        <taxon>Eukaryota</taxon>
        <taxon>Fungi</taxon>
        <taxon>Dikarya</taxon>
        <taxon>Ascomycota</taxon>
        <taxon>Pezizomycotina</taxon>
        <taxon>Eurotiomycetes</taxon>
        <taxon>Eurotiomycetidae</taxon>
        <taxon>Eurotiales</taxon>
        <taxon>Aspergillaceae</taxon>
        <taxon>Aspergillus</taxon>
        <taxon>Aspergillus subgen. Nidulantes</taxon>
    </lineage>
</organism>
<proteinExistence type="predicted"/>
<dbReference type="InterPro" id="IPR051637">
    <property type="entry name" value="Ank_repeat_dom-contain_49"/>
</dbReference>
<reference evidence="6 7" key="1">
    <citation type="submission" date="2024-07" db="EMBL/GenBank/DDBJ databases">
        <title>Section-level genome sequencing and comparative genomics of Aspergillus sections Usti and Cavernicolus.</title>
        <authorList>
            <consortium name="Lawrence Berkeley National Laboratory"/>
            <person name="Nybo J.L."/>
            <person name="Vesth T.C."/>
            <person name="Theobald S."/>
            <person name="Frisvad J.C."/>
            <person name="Larsen T.O."/>
            <person name="Kjaerboelling I."/>
            <person name="Rothschild-Mancinelli K."/>
            <person name="Lyhne E.K."/>
            <person name="Kogle M.E."/>
            <person name="Barry K."/>
            <person name="Clum A."/>
            <person name="Na H."/>
            <person name="Ledsgaard L."/>
            <person name="Lin J."/>
            <person name="Lipzen A."/>
            <person name="Kuo A."/>
            <person name="Riley R."/>
            <person name="Mondo S."/>
            <person name="Labutti K."/>
            <person name="Haridas S."/>
            <person name="Pangalinan J."/>
            <person name="Salamov A.A."/>
            <person name="Simmons B.A."/>
            <person name="Magnuson J.K."/>
            <person name="Chen J."/>
            <person name="Drula E."/>
            <person name="Henrissat B."/>
            <person name="Wiebenga A."/>
            <person name="Lubbers R.J."/>
            <person name="Gomes A.C."/>
            <person name="Makela M.R."/>
            <person name="Stajich J."/>
            <person name="Grigoriev I.V."/>
            <person name="Mortensen U.H."/>
            <person name="De Vries R.P."/>
            <person name="Baker S.E."/>
            <person name="Andersen M.R."/>
        </authorList>
    </citation>
    <scope>NUCLEOTIDE SEQUENCE [LARGE SCALE GENOMIC DNA]</scope>
    <source>
        <strain evidence="6 7">CBS 209.92</strain>
    </source>
</reference>
<keyword evidence="2 3" id="KW-0040">ANK repeat</keyword>
<evidence type="ECO:0000313" key="6">
    <source>
        <dbReference type="EMBL" id="KAL2785637.1"/>
    </source>
</evidence>
<dbReference type="Gene3D" id="1.25.40.20">
    <property type="entry name" value="Ankyrin repeat-containing domain"/>
    <property type="match status" value="2"/>
</dbReference>
<gene>
    <name evidence="6" type="ORF">BJX66DRAFT_314381</name>
</gene>
<comment type="caution">
    <text evidence="6">The sequence shown here is derived from an EMBL/GenBank/DDBJ whole genome shotgun (WGS) entry which is preliminary data.</text>
</comment>
<dbReference type="PROSITE" id="PS50088">
    <property type="entry name" value="ANK_REPEAT"/>
    <property type="match status" value="4"/>
</dbReference>